<dbReference type="InterPro" id="IPR008978">
    <property type="entry name" value="HSP20-like_chaperone"/>
</dbReference>
<dbReference type="Gene3D" id="2.60.40.790">
    <property type="match status" value="1"/>
</dbReference>
<accession>A0A1H0X2V9</accession>
<dbReference type="RefSeq" id="WP_170837644.1">
    <property type="nucleotide sequence ID" value="NZ_FNJR01000023.1"/>
</dbReference>
<evidence type="ECO:0000256" key="3">
    <source>
        <dbReference type="RuleBase" id="RU003616"/>
    </source>
</evidence>
<dbReference type="CDD" id="cd06464">
    <property type="entry name" value="ACD_sHsps-like"/>
    <property type="match status" value="1"/>
</dbReference>
<comment type="similarity">
    <text evidence="2 3">Belongs to the small heat shock protein (HSP20) family.</text>
</comment>
<dbReference type="Proteomes" id="UP000199497">
    <property type="component" value="Unassembled WGS sequence"/>
</dbReference>
<dbReference type="AlphaFoldDB" id="A0A1H0X2V9"/>
<keyword evidence="6" id="KW-1185">Reference proteome</keyword>
<dbReference type="InterPro" id="IPR002068">
    <property type="entry name" value="A-crystallin/Hsp20_dom"/>
</dbReference>
<feature type="domain" description="SHSP" evidence="4">
    <location>
        <begin position="49"/>
        <end position="158"/>
    </location>
</feature>
<evidence type="ECO:0000259" key="4">
    <source>
        <dbReference type="PROSITE" id="PS01031"/>
    </source>
</evidence>
<keyword evidence="1" id="KW-0346">Stress response</keyword>
<dbReference type="GO" id="GO:0009408">
    <property type="term" value="P:response to heat"/>
    <property type="evidence" value="ECO:0007669"/>
    <property type="project" value="InterPro"/>
</dbReference>
<protein>
    <submittedName>
        <fullName evidence="5">HSP20 family protein</fullName>
    </submittedName>
</protein>
<dbReference type="SUPFAM" id="SSF49764">
    <property type="entry name" value="HSP20-like chaperones"/>
    <property type="match status" value="1"/>
</dbReference>
<evidence type="ECO:0000313" key="6">
    <source>
        <dbReference type="Proteomes" id="UP000199497"/>
    </source>
</evidence>
<organism evidence="5 6">
    <name type="scientific">Actinopolyspora xinjiangensis</name>
    <dbReference type="NCBI Taxonomy" id="405564"/>
    <lineage>
        <taxon>Bacteria</taxon>
        <taxon>Bacillati</taxon>
        <taxon>Actinomycetota</taxon>
        <taxon>Actinomycetes</taxon>
        <taxon>Actinopolysporales</taxon>
        <taxon>Actinopolysporaceae</taxon>
        <taxon>Actinopolyspora</taxon>
    </lineage>
</organism>
<dbReference type="InterPro" id="IPR044587">
    <property type="entry name" value="HSP21-like"/>
</dbReference>
<name>A0A1H0X2V9_9ACTN</name>
<sequence>MAEPVPVRRGERGAMNARPVPAFWQEPFRELEDMWDRMERMFDPGWSTTGAGGMWQPLVDVTETEDAYEFEVEVPGVDRDDINVEIRDHELWITGEVRERERSGVLHRRTRRTGSFSYRSSLPSGVDSENVEAKLDSGVLTVRVRKSERQKPHRVEIQ</sequence>
<evidence type="ECO:0000256" key="1">
    <source>
        <dbReference type="ARBA" id="ARBA00023016"/>
    </source>
</evidence>
<dbReference type="EMBL" id="FNJR01000023">
    <property type="protein sequence ID" value="SDP97065.1"/>
    <property type="molecule type" value="Genomic_DNA"/>
</dbReference>
<dbReference type="PANTHER" id="PTHR46733">
    <property type="entry name" value="26.5 KDA HEAT SHOCK PROTEIN, MITOCHONDRIAL"/>
    <property type="match status" value="1"/>
</dbReference>
<evidence type="ECO:0000313" key="5">
    <source>
        <dbReference type="EMBL" id="SDP97065.1"/>
    </source>
</evidence>
<evidence type="ECO:0000256" key="2">
    <source>
        <dbReference type="PROSITE-ProRule" id="PRU00285"/>
    </source>
</evidence>
<proteinExistence type="inferred from homology"/>
<dbReference type="STRING" id="405564.SAMN04487905_12316"/>
<dbReference type="Pfam" id="PF00011">
    <property type="entry name" value="HSP20"/>
    <property type="match status" value="1"/>
</dbReference>
<gene>
    <name evidence="5" type="ORF">SAMN04487905_12316</name>
</gene>
<dbReference type="PANTHER" id="PTHR46733:SF4">
    <property type="entry name" value="HEAT SHOCK PROTEIN 21, CHLOROPLASTIC"/>
    <property type="match status" value="1"/>
</dbReference>
<dbReference type="PROSITE" id="PS01031">
    <property type="entry name" value="SHSP"/>
    <property type="match status" value="1"/>
</dbReference>
<reference evidence="6" key="1">
    <citation type="submission" date="2016-10" db="EMBL/GenBank/DDBJ databases">
        <authorList>
            <person name="Varghese N."/>
            <person name="Submissions S."/>
        </authorList>
    </citation>
    <scope>NUCLEOTIDE SEQUENCE [LARGE SCALE GENOMIC DNA]</scope>
    <source>
        <strain evidence="6">DSM 46732</strain>
    </source>
</reference>